<feature type="compositionally biased region" description="Basic and acidic residues" evidence="2">
    <location>
        <begin position="218"/>
        <end position="236"/>
    </location>
</feature>
<dbReference type="OrthoDB" id="10264149at2759"/>
<dbReference type="Gene3D" id="1.25.40.70">
    <property type="entry name" value="Phosphatidylinositol 3-kinase, accessory domain (PIK)"/>
    <property type="match status" value="1"/>
</dbReference>
<dbReference type="InterPro" id="IPR049160">
    <property type="entry name" value="PI4KB-PIK1_PIK"/>
</dbReference>
<dbReference type="FunFam" id="1.25.40.70:FF:000015">
    <property type="entry name" value="Related to PIK1-phosphatidylinositol 4-kinase"/>
    <property type="match status" value="1"/>
</dbReference>
<evidence type="ECO:0000313" key="4">
    <source>
        <dbReference type="EMBL" id="GAA94396.1"/>
    </source>
</evidence>
<reference evidence="4 5" key="1">
    <citation type="journal article" date="2011" name="J. Gen. Appl. Microbiol.">
        <title>Draft genome sequencing of the enigmatic basidiomycete Mixia osmundae.</title>
        <authorList>
            <person name="Nishida H."/>
            <person name="Nagatsuka Y."/>
            <person name="Sugiyama J."/>
        </authorList>
    </citation>
    <scope>NUCLEOTIDE SEQUENCE [LARGE SCALE GENOMIC DNA]</scope>
    <source>
        <strain evidence="5">CBS 9802 / IAM 14324 / JCM 22182 / KY 12970</strain>
    </source>
</reference>
<dbReference type="InterPro" id="IPR016024">
    <property type="entry name" value="ARM-type_fold"/>
</dbReference>
<dbReference type="InterPro" id="IPR001263">
    <property type="entry name" value="PI3K_accessory_dom"/>
</dbReference>
<dbReference type="PROSITE" id="PS51545">
    <property type="entry name" value="PIK_HELICAL"/>
    <property type="match status" value="1"/>
</dbReference>
<evidence type="ECO:0000259" key="3">
    <source>
        <dbReference type="PROSITE" id="PS51545"/>
    </source>
</evidence>
<dbReference type="Pfam" id="PF21245">
    <property type="entry name" value="PI4KB-PIK1_PIK"/>
    <property type="match status" value="1"/>
</dbReference>
<dbReference type="eggNOG" id="KOG0903">
    <property type="taxonomic scope" value="Eukaryota"/>
</dbReference>
<feature type="non-terminal residue" evidence="4">
    <location>
        <position position="236"/>
    </location>
</feature>
<comment type="similarity">
    <text evidence="1">Belongs to the PI3/PI4-kinase family. Type III PI4K subfamily.</text>
</comment>
<organism evidence="4 5">
    <name type="scientific">Mixia osmundae (strain CBS 9802 / IAM 14324 / JCM 22182 / KY 12970)</name>
    <dbReference type="NCBI Taxonomy" id="764103"/>
    <lineage>
        <taxon>Eukaryota</taxon>
        <taxon>Fungi</taxon>
        <taxon>Dikarya</taxon>
        <taxon>Basidiomycota</taxon>
        <taxon>Pucciniomycotina</taxon>
        <taxon>Mixiomycetes</taxon>
        <taxon>Mixiales</taxon>
        <taxon>Mixiaceae</taxon>
        <taxon>Mixia</taxon>
    </lineage>
</organism>
<dbReference type="AlphaFoldDB" id="G7DUY6"/>
<protein>
    <recommendedName>
        <fullName evidence="3">PIK helical domain-containing protein</fullName>
    </recommendedName>
</protein>
<dbReference type="InParanoid" id="G7DUY6"/>
<sequence>MASGRGGGSALLLRLFESSFFNVHLAVSYLKNYADSVGITYYLIRRLAQFPEEEIEFYWPQLCHLLVSRETDSAALEGFILCRCEESTHLAMLTLWFLQASLFDLSTTPNATSFVTCRRVYNKVQQIIFSDPALPDSTLPVNTHARNRRLGPRAGAATLGMSLIAAACAMPALSRDVGKIVVEQARWKHEDASKNGHGLAREDSASDSGSSDDESNDVLDRRRSVRMRDTSRMSSQ</sequence>
<dbReference type="Proteomes" id="UP000009131">
    <property type="component" value="Unassembled WGS sequence"/>
</dbReference>
<feature type="compositionally biased region" description="Basic and acidic residues" evidence="2">
    <location>
        <begin position="191"/>
        <end position="204"/>
    </location>
</feature>
<comment type="caution">
    <text evidence="4">The sequence shown here is derived from an EMBL/GenBank/DDBJ whole genome shotgun (WGS) entry which is preliminary data.</text>
</comment>
<evidence type="ECO:0000256" key="1">
    <source>
        <dbReference type="ARBA" id="ARBA00006209"/>
    </source>
</evidence>
<dbReference type="RefSeq" id="XP_014565823.1">
    <property type="nucleotide sequence ID" value="XM_014710337.1"/>
</dbReference>
<dbReference type="STRING" id="764103.G7DUY6"/>
<dbReference type="HOGENOM" id="CLU_1175682_0_0_1"/>
<accession>G7DUY6</accession>
<feature type="region of interest" description="Disordered" evidence="2">
    <location>
        <begin position="191"/>
        <end position="236"/>
    </location>
</feature>
<dbReference type="EMBL" id="BABT02000034">
    <property type="protein sequence ID" value="GAA94396.1"/>
    <property type="molecule type" value="Genomic_DNA"/>
</dbReference>
<evidence type="ECO:0000313" key="5">
    <source>
        <dbReference type="Proteomes" id="UP000009131"/>
    </source>
</evidence>
<dbReference type="OMA" id="CRCEEST"/>
<keyword evidence="5" id="KW-1185">Reference proteome</keyword>
<evidence type="ECO:0000256" key="2">
    <source>
        <dbReference type="SAM" id="MobiDB-lite"/>
    </source>
</evidence>
<dbReference type="InterPro" id="IPR042236">
    <property type="entry name" value="PI3K_accessory_sf"/>
</dbReference>
<proteinExistence type="inferred from homology"/>
<feature type="domain" description="PIK helical" evidence="3">
    <location>
        <begin position="1"/>
        <end position="124"/>
    </location>
</feature>
<name>G7DUY6_MIXOS</name>
<reference evidence="4 5" key="2">
    <citation type="journal article" date="2012" name="Open Biol.">
        <title>Characteristics of nucleosomes and linker DNA regions on the genome of the basidiomycete Mixia osmundae revealed by mono- and dinucleosome mapping.</title>
        <authorList>
            <person name="Nishida H."/>
            <person name="Kondo S."/>
            <person name="Matsumoto T."/>
            <person name="Suzuki Y."/>
            <person name="Yoshikawa H."/>
            <person name="Taylor T.D."/>
            <person name="Sugiyama J."/>
        </authorList>
    </citation>
    <scope>NUCLEOTIDE SEQUENCE [LARGE SCALE GENOMIC DNA]</scope>
    <source>
        <strain evidence="5">CBS 9802 / IAM 14324 / JCM 22182 / KY 12970</strain>
    </source>
</reference>
<gene>
    <name evidence="4" type="primary">Mo01047</name>
    <name evidence="4" type="ORF">E5Q_01047</name>
</gene>
<dbReference type="SUPFAM" id="SSF48371">
    <property type="entry name" value="ARM repeat"/>
    <property type="match status" value="1"/>
</dbReference>